<keyword evidence="1" id="KW-0255">Endonuclease</keyword>
<dbReference type="Proteomes" id="UP001597458">
    <property type="component" value="Unassembled WGS sequence"/>
</dbReference>
<protein>
    <submittedName>
        <fullName evidence="1">RNA-guided endonuclease TnpB family protein</fullName>
    </submittedName>
</protein>
<name>A0ABW5PMG5_9BACI</name>
<comment type="caution">
    <text evidence="1">The sequence shown here is derived from an EMBL/GenBank/DDBJ whole genome shotgun (WGS) entry which is preliminary data.</text>
</comment>
<keyword evidence="1" id="KW-0540">Nuclease</keyword>
<dbReference type="GO" id="GO:0004519">
    <property type="term" value="F:endonuclease activity"/>
    <property type="evidence" value="ECO:0007669"/>
    <property type="project" value="UniProtKB-KW"/>
</dbReference>
<evidence type="ECO:0000313" key="1">
    <source>
        <dbReference type="EMBL" id="MFD2615928.1"/>
    </source>
</evidence>
<keyword evidence="2" id="KW-1185">Reference proteome</keyword>
<accession>A0ABW5PMG5</accession>
<organism evidence="1 2">
    <name type="scientific">Terrilactibacillus laevilacticus</name>
    <dbReference type="NCBI Taxonomy" id="1380157"/>
    <lineage>
        <taxon>Bacteria</taxon>
        <taxon>Bacillati</taxon>
        <taxon>Bacillota</taxon>
        <taxon>Bacilli</taxon>
        <taxon>Bacillales</taxon>
        <taxon>Bacillaceae</taxon>
        <taxon>Terrilactibacillus</taxon>
    </lineage>
</organism>
<dbReference type="EMBL" id="JBHUMR010000003">
    <property type="protein sequence ID" value="MFD2615928.1"/>
    <property type="molecule type" value="Genomic_DNA"/>
</dbReference>
<feature type="non-terminal residue" evidence="1">
    <location>
        <position position="191"/>
    </location>
</feature>
<evidence type="ECO:0000313" key="2">
    <source>
        <dbReference type="Proteomes" id="UP001597458"/>
    </source>
</evidence>
<sequence length="191" mass="22786">MSSDEKYGVQKQMLKNLTKKEYIALKTLCRLSKNMYNVGLYNVRQHFFETKTYLSYQKNYPISKTNENYQKMGTAAAQQTLKKVEENFKSFFGLLKKKGQKPRIPHYLEKDGYFELSYPQFKMQNDGTFNVPMSPSFKKEYGKVNICFPKNLRPEDVIEIRVIPKYKAKYFEMDYVYKIKEIEAYHLDPNH</sequence>
<keyword evidence="1" id="KW-0378">Hydrolase</keyword>
<reference evidence="2" key="1">
    <citation type="journal article" date="2019" name="Int. J. Syst. Evol. Microbiol.">
        <title>The Global Catalogue of Microorganisms (GCM) 10K type strain sequencing project: providing services to taxonomists for standard genome sequencing and annotation.</title>
        <authorList>
            <consortium name="The Broad Institute Genomics Platform"/>
            <consortium name="The Broad Institute Genome Sequencing Center for Infectious Disease"/>
            <person name="Wu L."/>
            <person name="Ma J."/>
        </authorList>
    </citation>
    <scope>NUCLEOTIDE SEQUENCE [LARGE SCALE GENOMIC DNA]</scope>
    <source>
        <strain evidence="2">TISTR 2241</strain>
    </source>
</reference>
<proteinExistence type="predicted"/>
<gene>
    <name evidence="1" type="ORF">ACFSTF_01045</name>
</gene>